<evidence type="ECO:0008006" key="9">
    <source>
        <dbReference type="Google" id="ProtNLM"/>
    </source>
</evidence>
<feature type="transmembrane region" description="Helical" evidence="6">
    <location>
        <begin position="12"/>
        <end position="29"/>
    </location>
</feature>
<evidence type="ECO:0000256" key="4">
    <source>
        <dbReference type="ARBA" id="ARBA00022989"/>
    </source>
</evidence>
<evidence type="ECO:0000256" key="6">
    <source>
        <dbReference type="SAM" id="Phobius"/>
    </source>
</evidence>
<dbReference type="Proteomes" id="UP000501830">
    <property type="component" value="Chromosome"/>
</dbReference>
<keyword evidence="3 6" id="KW-0812">Transmembrane</keyword>
<sequence>MKVSPLAKRMIITIVGIAALFVVASFIYYRSLAFLPFLLGTLLGTGVSIWKVFVLERAVDRALGMDKKKAGNYVSLQQLFRLFVTGVVLFTGAVVPQVSLWGVAAGIIAFQLALYLEQLIYRRK</sequence>
<dbReference type="KEGG" id="jpo:G7058_04485"/>
<dbReference type="EMBL" id="CP049889">
    <property type="protein sequence ID" value="QIK51380.1"/>
    <property type="molecule type" value="Genomic_DNA"/>
</dbReference>
<protein>
    <recommendedName>
        <fullName evidence="9">ATP synthase subunit I</fullName>
    </recommendedName>
</protein>
<keyword evidence="5 6" id="KW-0472">Membrane</keyword>
<evidence type="ECO:0000256" key="1">
    <source>
        <dbReference type="ARBA" id="ARBA00004651"/>
    </source>
</evidence>
<dbReference type="GeneID" id="94552524"/>
<organism evidence="7 8">
    <name type="scientific">Jeotgalibaca porci</name>
    <dbReference type="NCBI Taxonomy" id="1868793"/>
    <lineage>
        <taxon>Bacteria</taxon>
        <taxon>Bacillati</taxon>
        <taxon>Bacillota</taxon>
        <taxon>Bacilli</taxon>
        <taxon>Lactobacillales</taxon>
        <taxon>Carnobacteriaceae</taxon>
        <taxon>Jeotgalibaca</taxon>
    </lineage>
</organism>
<evidence type="ECO:0000313" key="7">
    <source>
        <dbReference type="EMBL" id="QIK51380.1"/>
    </source>
</evidence>
<dbReference type="RefSeq" id="WP_166062435.1">
    <property type="nucleotide sequence ID" value="NZ_CP049889.1"/>
</dbReference>
<feature type="transmembrane region" description="Helical" evidence="6">
    <location>
        <begin position="73"/>
        <end position="92"/>
    </location>
</feature>
<dbReference type="InterPro" id="IPR005598">
    <property type="entry name" value="ATP_synth_I"/>
</dbReference>
<evidence type="ECO:0000256" key="3">
    <source>
        <dbReference type="ARBA" id="ARBA00022692"/>
    </source>
</evidence>
<proteinExistence type="predicted"/>
<gene>
    <name evidence="7" type="ORF">G7058_04485</name>
</gene>
<keyword evidence="4 6" id="KW-1133">Transmembrane helix</keyword>
<evidence type="ECO:0000256" key="5">
    <source>
        <dbReference type="ARBA" id="ARBA00023136"/>
    </source>
</evidence>
<reference evidence="7 8" key="1">
    <citation type="journal article" date="2017" name="Int. J. Syst. Evol. Microbiol.">
        <title>Jeotgalibaca porci sp. nov. and Jeotgalibaca arthritidis sp. nov., isolated from pigs, and emended description of the genus Jeotgalibaca.</title>
        <authorList>
            <person name="Zamora L."/>
            <person name="Perez-Sancho M."/>
            <person name="Dominguez L."/>
            <person name="Fernandez-Garayzabal J.F."/>
            <person name="Vela A.I."/>
        </authorList>
    </citation>
    <scope>NUCLEOTIDE SEQUENCE [LARGE SCALE GENOMIC DNA]</scope>
    <source>
        <strain evidence="7 8">CCUG 69148</strain>
    </source>
</reference>
<dbReference type="Pfam" id="PF03899">
    <property type="entry name" value="ATP-synt_I"/>
    <property type="match status" value="1"/>
</dbReference>
<feature type="transmembrane region" description="Helical" evidence="6">
    <location>
        <begin position="35"/>
        <end position="53"/>
    </location>
</feature>
<name>A0A6G7WGK4_9LACT</name>
<comment type="subcellular location">
    <subcellularLocation>
        <location evidence="1">Cell membrane</location>
        <topology evidence="1">Multi-pass membrane protein</topology>
    </subcellularLocation>
</comment>
<feature type="transmembrane region" description="Helical" evidence="6">
    <location>
        <begin position="98"/>
        <end position="116"/>
    </location>
</feature>
<dbReference type="AlphaFoldDB" id="A0A6G7WGK4"/>
<evidence type="ECO:0000313" key="8">
    <source>
        <dbReference type="Proteomes" id="UP000501830"/>
    </source>
</evidence>
<evidence type="ECO:0000256" key="2">
    <source>
        <dbReference type="ARBA" id="ARBA00022475"/>
    </source>
</evidence>
<accession>A0A6G7WGK4</accession>
<dbReference type="GO" id="GO:0005886">
    <property type="term" value="C:plasma membrane"/>
    <property type="evidence" value="ECO:0007669"/>
    <property type="project" value="UniProtKB-SubCell"/>
</dbReference>
<keyword evidence="8" id="KW-1185">Reference proteome</keyword>
<keyword evidence="2" id="KW-1003">Cell membrane</keyword>